<keyword evidence="1" id="KW-0732">Signal</keyword>
<protein>
    <submittedName>
        <fullName evidence="2">G12684 protein</fullName>
    </submittedName>
</protein>
<feature type="signal peptide" evidence="1">
    <location>
        <begin position="1"/>
        <end position="23"/>
    </location>
</feature>
<comment type="caution">
    <text evidence="2">The sequence shown here is derived from an EMBL/GenBank/DDBJ whole genome shotgun (WGS) entry which is preliminary data.</text>
</comment>
<evidence type="ECO:0000313" key="2">
    <source>
        <dbReference type="EMBL" id="CAL5229372.1"/>
    </source>
</evidence>
<name>A0ABP1GBZ7_9CHLO</name>
<dbReference type="Proteomes" id="UP001497392">
    <property type="component" value="Unassembled WGS sequence"/>
</dbReference>
<proteinExistence type="predicted"/>
<feature type="chain" id="PRO_5046495438" evidence="1">
    <location>
        <begin position="24"/>
        <end position="287"/>
    </location>
</feature>
<dbReference type="PANTHER" id="PTHR31694">
    <property type="entry name" value="DESICCATION-LIKE PROTEIN"/>
    <property type="match status" value="1"/>
</dbReference>
<dbReference type="CDD" id="cd00657">
    <property type="entry name" value="Ferritin_like"/>
    <property type="match status" value="1"/>
</dbReference>
<dbReference type="EMBL" id="CAXHTA020000020">
    <property type="protein sequence ID" value="CAL5229372.1"/>
    <property type="molecule type" value="Genomic_DNA"/>
</dbReference>
<evidence type="ECO:0000256" key="1">
    <source>
        <dbReference type="SAM" id="SignalP"/>
    </source>
</evidence>
<evidence type="ECO:0000313" key="3">
    <source>
        <dbReference type="Proteomes" id="UP001497392"/>
    </source>
</evidence>
<accession>A0ABP1GBZ7</accession>
<dbReference type="InterPro" id="IPR052965">
    <property type="entry name" value="Pigment-catalase-like"/>
</dbReference>
<sequence>MVHKFALLGFCLLGSLAISPAWAITDADILNFALNLECLEATYYSTAVNGYGLNATSLAGGPQGVGGGKASLSSDLIKIVTEIANDEIDHVGDLRAQLGAAAVPCPAIDIGSSFEAIANKALGITGFYPYSSDTNFLLGGFLFEDVGVTAFYGEVPQLTQKDKLQLLAGILPVEAYHAAILRTLLYNRGLDIVQPYNIRVFDFVQALSNLRGKVGDGKDQGIVTPPADGQSTSYPFANLIPQDGEGIVFQRTPGEVLAIVYGGDSTQPGGFYPKGMNGPINGISSSA</sequence>
<reference evidence="2 3" key="1">
    <citation type="submission" date="2024-06" db="EMBL/GenBank/DDBJ databases">
        <authorList>
            <person name="Kraege A."/>
            <person name="Thomma B."/>
        </authorList>
    </citation>
    <scope>NUCLEOTIDE SEQUENCE [LARGE SCALE GENOMIC DNA]</scope>
</reference>
<dbReference type="PANTHER" id="PTHR31694:SF26">
    <property type="entry name" value="OS05G0151100 PROTEIN"/>
    <property type="match status" value="1"/>
</dbReference>
<organism evidence="2 3">
    <name type="scientific">Coccomyxa viridis</name>
    <dbReference type="NCBI Taxonomy" id="1274662"/>
    <lineage>
        <taxon>Eukaryota</taxon>
        <taxon>Viridiplantae</taxon>
        <taxon>Chlorophyta</taxon>
        <taxon>core chlorophytes</taxon>
        <taxon>Trebouxiophyceae</taxon>
        <taxon>Trebouxiophyceae incertae sedis</taxon>
        <taxon>Coccomyxaceae</taxon>
        <taxon>Coccomyxa</taxon>
    </lineage>
</organism>
<gene>
    <name evidence="2" type="primary">g12684</name>
    <name evidence="2" type="ORF">VP750_LOCUS11278</name>
</gene>
<keyword evidence="3" id="KW-1185">Reference proteome</keyword>
<dbReference type="Pfam" id="PF13668">
    <property type="entry name" value="Ferritin_2"/>
    <property type="match status" value="1"/>
</dbReference>